<keyword evidence="3" id="KW-1185">Reference proteome</keyword>
<evidence type="ECO:0000256" key="1">
    <source>
        <dbReference type="SAM" id="MobiDB-lite"/>
    </source>
</evidence>
<feature type="region of interest" description="Disordered" evidence="1">
    <location>
        <begin position="1"/>
        <end position="46"/>
    </location>
</feature>
<protein>
    <submittedName>
        <fullName evidence="2">10537_t:CDS:1</fullName>
    </submittedName>
</protein>
<sequence length="46" mass="5053">FQSNHTNQMGNTTSDISSAQENSSSNDMNTTTLNLITDKQLNNTFS</sequence>
<organism evidence="2 3">
    <name type="scientific">Acaulospora morrowiae</name>
    <dbReference type="NCBI Taxonomy" id="94023"/>
    <lineage>
        <taxon>Eukaryota</taxon>
        <taxon>Fungi</taxon>
        <taxon>Fungi incertae sedis</taxon>
        <taxon>Mucoromycota</taxon>
        <taxon>Glomeromycotina</taxon>
        <taxon>Glomeromycetes</taxon>
        <taxon>Diversisporales</taxon>
        <taxon>Acaulosporaceae</taxon>
        <taxon>Acaulospora</taxon>
    </lineage>
</organism>
<proteinExistence type="predicted"/>
<evidence type="ECO:0000313" key="3">
    <source>
        <dbReference type="Proteomes" id="UP000789342"/>
    </source>
</evidence>
<dbReference type="AlphaFoldDB" id="A0A9N9EX10"/>
<feature type="non-terminal residue" evidence="2">
    <location>
        <position position="1"/>
    </location>
</feature>
<feature type="non-terminal residue" evidence="2">
    <location>
        <position position="46"/>
    </location>
</feature>
<dbReference type="EMBL" id="CAJVPV010016085">
    <property type="protein sequence ID" value="CAG8695993.1"/>
    <property type="molecule type" value="Genomic_DNA"/>
</dbReference>
<comment type="caution">
    <text evidence="2">The sequence shown here is derived from an EMBL/GenBank/DDBJ whole genome shotgun (WGS) entry which is preliminary data.</text>
</comment>
<evidence type="ECO:0000313" key="2">
    <source>
        <dbReference type="EMBL" id="CAG8695993.1"/>
    </source>
</evidence>
<name>A0A9N9EX10_9GLOM</name>
<accession>A0A9N9EX10</accession>
<gene>
    <name evidence="2" type="ORF">AMORRO_LOCUS11851</name>
</gene>
<dbReference type="Proteomes" id="UP000789342">
    <property type="component" value="Unassembled WGS sequence"/>
</dbReference>
<reference evidence="2" key="1">
    <citation type="submission" date="2021-06" db="EMBL/GenBank/DDBJ databases">
        <authorList>
            <person name="Kallberg Y."/>
            <person name="Tangrot J."/>
            <person name="Rosling A."/>
        </authorList>
    </citation>
    <scope>NUCLEOTIDE SEQUENCE</scope>
    <source>
        <strain evidence="2">CL551</strain>
    </source>
</reference>